<dbReference type="SUPFAM" id="SSF101790">
    <property type="entry name" value="Aminomethyltransferase beta-barrel domain"/>
    <property type="match status" value="1"/>
</dbReference>
<dbReference type="PANTHER" id="PTHR43757">
    <property type="entry name" value="AMINOMETHYLTRANSFERASE"/>
    <property type="match status" value="1"/>
</dbReference>
<dbReference type="SUPFAM" id="SSF103025">
    <property type="entry name" value="Folate-binding domain"/>
    <property type="match status" value="1"/>
</dbReference>
<name>A0A2W4U3R0_9CYAN</name>
<keyword evidence="1" id="KW-0809">Transit peptide</keyword>
<evidence type="ECO:0000313" key="3">
    <source>
        <dbReference type="EMBL" id="PZO13797.1"/>
    </source>
</evidence>
<dbReference type="PIRSF" id="PIRSF006487">
    <property type="entry name" value="GcvT"/>
    <property type="match status" value="1"/>
</dbReference>
<dbReference type="InterPro" id="IPR027266">
    <property type="entry name" value="TrmE/GcvT-like"/>
</dbReference>
<comment type="caution">
    <text evidence="3">The sequence shown here is derived from an EMBL/GenBank/DDBJ whole genome shotgun (WGS) entry which is preliminary data.</text>
</comment>
<dbReference type="Pfam" id="PF01571">
    <property type="entry name" value="GCV_T"/>
    <property type="match status" value="1"/>
</dbReference>
<dbReference type="NCBIfam" id="TIGR03317">
    <property type="entry name" value="ygfZ_signature"/>
    <property type="match status" value="1"/>
</dbReference>
<gene>
    <name evidence="3" type="ORF">DCF25_15680</name>
</gene>
<dbReference type="InterPro" id="IPR017703">
    <property type="entry name" value="YgfZ/GCV_T_CS"/>
</dbReference>
<proteinExistence type="predicted"/>
<dbReference type="InterPro" id="IPR028896">
    <property type="entry name" value="GcvT/YgfZ/DmdA"/>
</dbReference>
<evidence type="ECO:0000256" key="1">
    <source>
        <dbReference type="ARBA" id="ARBA00022946"/>
    </source>
</evidence>
<accession>A0A2W4U3R0</accession>
<dbReference type="PANTHER" id="PTHR43757:SF14">
    <property type="entry name" value="GLYCINE CLEAVAGE T-PROTEIN FAMILY"/>
    <property type="match status" value="1"/>
</dbReference>
<dbReference type="AlphaFoldDB" id="A0A2W4U3R0"/>
<evidence type="ECO:0000313" key="4">
    <source>
        <dbReference type="Proteomes" id="UP000249354"/>
    </source>
</evidence>
<dbReference type="Proteomes" id="UP000249354">
    <property type="component" value="Unassembled WGS sequence"/>
</dbReference>
<feature type="domain" description="GCVT N-terminal" evidence="2">
    <location>
        <begin position="19"/>
        <end position="232"/>
    </location>
</feature>
<dbReference type="Gene3D" id="3.30.1360.120">
    <property type="entry name" value="Probable tRNA modification gtpase trme, domain 1"/>
    <property type="match status" value="1"/>
</dbReference>
<protein>
    <submittedName>
        <fullName evidence="3">Folate-binding protein YgfZ</fullName>
    </submittedName>
</protein>
<reference evidence="3 4" key="2">
    <citation type="submission" date="2018-06" db="EMBL/GenBank/DDBJ databases">
        <title>Metagenomic assembly of (sub)arctic Cyanobacteria and their associated microbiome from non-axenic cultures.</title>
        <authorList>
            <person name="Baurain D."/>
        </authorList>
    </citation>
    <scope>NUCLEOTIDE SEQUENCE [LARGE SCALE GENOMIC DNA]</scope>
    <source>
        <strain evidence="3">ULC129bin1</strain>
    </source>
</reference>
<reference evidence="4" key="1">
    <citation type="submission" date="2018-04" db="EMBL/GenBank/DDBJ databases">
        <authorList>
            <person name="Cornet L."/>
        </authorList>
    </citation>
    <scope>NUCLEOTIDE SEQUENCE [LARGE SCALE GENOMIC DNA]</scope>
</reference>
<sequence>MIPKQSEPIKTTESSNPLVFDRSDWGHIRLTGADRVRFLHNQTTQNIEQLSANQGAHTVFVTSTGRTLDLTTVYAQSDSLHVVTSPDMAKPLYDWMDRYIFFSDKVTLADESEQTFMFTLLGPGSDDIARKIGADALMGKAEFSHQQISVAGAEVSMAVGSDLAIAGYTLWGDRAQAETVWQALLVAGATAGSAEQWEDLRIRQGRPMPGKELTDDDNPLEAGLWPAVSFEKGCYIGQETIARLNTYKGVKKRLWGLALEHSVAVGETVWLGEDKIGKVTSFTSAPSDSLPNSSSSSFALAYLRTKAGGEGLTVTVNATEAEVVALPFVTHNYPTTTEATA</sequence>
<organism evidence="3 4">
    <name type="scientific">Leptolyngbya foveolarum</name>
    <dbReference type="NCBI Taxonomy" id="47253"/>
    <lineage>
        <taxon>Bacteria</taxon>
        <taxon>Bacillati</taxon>
        <taxon>Cyanobacteriota</taxon>
        <taxon>Cyanophyceae</taxon>
        <taxon>Leptolyngbyales</taxon>
        <taxon>Leptolyngbyaceae</taxon>
        <taxon>Leptolyngbya group</taxon>
        <taxon>Leptolyngbya</taxon>
    </lineage>
</organism>
<dbReference type="EMBL" id="QBMC01000118">
    <property type="protein sequence ID" value="PZO13797.1"/>
    <property type="molecule type" value="Genomic_DNA"/>
</dbReference>
<dbReference type="InterPro" id="IPR006222">
    <property type="entry name" value="GCVT_N"/>
</dbReference>
<evidence type="ECO:0000259" key="2">
    <source>
        <dbReference type="Pfam" id="PF01571"/>
    </source>
</evidence>
<dbReference type="InterPro" id="IPR029043">
    <property type="entry name" value="GcvT/YgfZ_C"/>
</dbReference>